<dbReference type="CDD" id="cd06410">
    <property type="entry name" value="PB1_UP2"/>
    <property type="match status" value="1"/>
</dbReference>
<dbReference type="Gene3D" id="3.10.20.90">
    <property type="entry name" value="Phosphatidylinositol 3-kinase Catalytic Subunit, Chain A, domain 1"/>
    <property type="match status" value="1"/>
</dbReference>
<protein>
    <recommendedName>
        <fullName evidence="8">Protein kinase domain-containing protein</fullName>
    </recommendedName>
</protein>
<feature type="region of interest" description="Disordered" evidence="7">
    <location>
        <begin position="638"/>
        <end position="659"/>
    </location>
</feature>
<keyword evidence="3 6" id="KW-0547">Nucleotide-binding</keyword>
<dbReference type="InterPro" id="IPR017441">
    <property type="entry name" value="Protein_kinase_ATP_BS"/>
</dbReference>
<feature type="binding site" evidence="6">
    <location>
        <position position="883"/>
    </location>
    <ligand>
        <name>ATP</name>
        <dbReference type="ChEBI" id="CHEBI:30616"/>
    </ligand>
</feature>
<evidence type="ECO:0000256" key="6">
    <source>
        <dbReference type="PROSITE-ProRule" id="PRU10141"/>
    </source>
</evidence>
<feature type="region of interest" description="Disordered" evidence="7">
    <location>
        <begin position="675"/>
        <end position="704"/>
    </location>
</feature>
<dbReference type="PROSITE" id="PS00107">
    <property type="entry name" value="PROTEIN_KINASE_ATP"/>
    <property type="match status" value="1"/>
</dbReference>
<organism evidence="9 10">
    <name type="scientific">Spinacia oleracea</name>
    <name type="common">Spinach</name>
    <dbReference type="NCBI Taxonomy" id="3562"/>
    <lineage>
        <taxon>Eukaryota</taxon>
        <taxon>Viridiplantae</taxon>
        <taxon>Streptophyta</taxon>
        <taxon>Embryophyta</taxon>
        <taxon>Tracheophyta</taxon>
        <taxon>Spermatophyta</taxon>
        <taxon>Magnoliopsida</taxon>
        <taxon>eudicotyledons</taxon>
        <taxon>Gunneridae</taxon>
        <taxon>Pentapetalae</taxon>
        <taxon>Caryophyllales</taxon>
        <taxon>Chenopodiaceae</taxon>
        <taxon>Chenopodioideae</taxon>
        <taxon>Anserineae</taxon>
        <taxon>Spinacia</taxon>
    </lineage>
</organism>
<dbReference type="SUPFAM" id="SSF54277">
    <property type="entry name" value="CAD &amp; PB1 domains"/>
    <property type="match status" value="1"/>
</dbReference>
<dbReference type="Pfam" id="PF07714">
    <property type="entry name" value="PK_Tyr_Ser-Thr"/>
    <property type="match status" value="1"/>
</dbReference>
<evidence type="ECO:0000256" key="3">
    <source>
        <dbReference type="ARBA" id="ARBA00022741"/>
    </source>
</evidence>
<evidence type="ECO:0000256" key="1">
    <source>
        <dbReference type="ARBA" id="ARBA00022527"/>
    </source>
</evidence>
<dbReference type="PROSITE" id="PS00108">
    <property type="entry name" value="PROTEIN_KINASE_ST"/>
    <property type="match status" value="1"/>
</dbReference>
<dbReference type="PANTHER" id="PTHR23257">
    <property type="entry name" value="SERINE-THREONINE PROTEIN KINASE"/>
    <property type="match status" value="1"/>
</dbReference>
<feature type="compositionally biased region" description="Basic and acidic residues" evidence="7">
    <location>
        <begin position="675"/>
        <end position="686"/>
    </location>
</feature>
<dbReference type="SMART" id="SM00666">
    <property type="entry name" value="PB1"/>
    <property type="match status" value="1"/>
</dbReference>
<dbReference type="CDD" id="cd13999">
    <property type="entry name" value="STKc_MAP3K-like"/>
    <property type="match status" value="1"/>
</dbReference>
<keyword evidence="1" id="KW-0723">Serine/threonine-protein kinase</keyword>
<dbReference type="GeneID" id="110805208"/>
<dbReference type="PANTHER" id="PTHR23257:SF703">
    <property type="entry name" value="KINASE SUPERFAMILY WITH OCTICOSAPEPTIDE_PHOX_BEM1P DOMAIN-CONTAINING PROTEIN"/>
    <property type="match status" value="1"/>
</dbReference>
<evidence type="ECO:0000256" key="5">
    <source>
        <dbReference type="ARBA" id="ARBA00022840"/>
    </source>
</evidence>
<name>A0ABM3RAT5_SPIOL</name>
<dbReference type="SMART" id="SM00220">
    <property type="entry name" value="S_TKc"/>
    <property type="match status" value="1"/>
</dbReference>
<gene>
    <name evidence="10" type="primary">LOC110805208</name>
</gene>
<accession>A0ABM3RAT5</accession>
<keyword evidence="9" id="KW-1185">Reference proteome</keyword>
<dbReference type="RefSeq" id="XP_056692718.1">
    <property type="nucleotide sequence ID" value="XM_056836740.1"/>
</dbReference>
<evidence type="ECO:0000256" key="7">
    <source>
        <dbReference type="SAM" id="MobiDB-lite"/>
    </source>
</evidence>
<evidence type="ECO:0000313" key="10">
    <source>
        <dbReference type="RefSeq" id="XP_056692718.1"/>
    </source>
</evidence>
<evidence type="ECO:0000313" key="9">
    <source>
        <dbReference type="Proteomes" id="UP000813463"/>
    </source>
</evidence>
<sequence length="1129" mass="125207">MNLMCNKGDECLEEEESLLFIECNQLLSQALLIGMDSNSIITSNNNNNNNMGNLGNDEMVSPRVKFLCSFGGSILPRPQDGKLRYVGGETRIVSVPRDIGYEELMGRMRELYESTAILKYQQPEEDLDALVSVVNDDDVTNMMEEYDKLGSGDGFTRLRIFLFSHPEQDVSMHYMDGGGDERDTERRYVDALNSLCESPDYTRQQQQQQQLNDSPIMTPVDELHIADQLFNSLNLEGSVHNQRNFDMGMAQYNLRQLAIPTMGSGQHLGPTAQRYTEEAQAPWSPAFYSPRCAGPHDTRTFTEYPSSPSSARYRMPFQEMPDKCVDRMPDDATTLQQVNSQIPFDPQQQYSDNVAWVPTGGMPPMDRAGFPGNILNGHSVLDRPSVCEQCKMTFQRNPTSSDYHWKAEGQCHVEQSTVANGFPHVGNQCVECLPNREPVMLNTDPKLQHSIPGVGRMSEHYNLDGSGASIAMRPSNLPEGHLVPKPYVPLEDPRYIRAGAELGGEVFHNQAVAAGSQVHVPLEDRGVHAANLPYSYGTDIPHQVINSHPSAQTTWRNVPTPVHVSPVYDPSNLQLRNGIPSPVVPRANVEASPRFFVGVDQSPWGESSRSRLGVEGLATPESPYGHFSKLSAGSPLQEVHPTFPQDPSRNTPNMGNIPRPTELTIMNENMLSSGARDHTSVQREDAGNAGVPSDERSNHHELNETIPLRKAELLDVDGFICTEQNNNAEKHSTVTSLNAMKLNDTKPAEEIKCGIELGETNTCLPTEKADLSFLPELVASAKKAKLESVERVKARAKEDGCNTARVANIDETASPDVDGNSEGGSDENIDTSKIEHTKAEDEALAQGLQIIYNADLEEIRMLGSGTYGAVFHGKWKGSDVAIKRIKASCFAGRPSERERLIADFWKEAFLLSSLHHPNVVSFYGIVRDGPDGTLATVTEFMINGSLKQYLRKKDRTIDRRKRLIIAMDAAFGMEYLHGKNIVHFDLKCENLLVNMRDPHRPVCKIGDLGLSKVKQHTLVSGGVRGTLPWMAPELLSGKSNMVTEKIDVYSFGIVMWELLTGEEPYSDMHCASIIGGIVNSTLRPQIPTWCDPEWKSLMESCWAPDPANRPSFTEISQKLRSMAAAMNVK</sequence>
<dbReference type="SUPFAM" id="SSF56112">
    <property type="entry name" value="Protein kinase-like (PK-like)"/>
    <property type="match status" value="1"/>
</dbReference>
<dbReference type="InterPro" id="IPR011009">
    <property type="entry name" value="Kinase-like_dom_sf"/>
</dbReference>
<dbReference type="InterPro" id="IPR001245">
    <property type="entry name" value="Ser-Thr/Tyr_kinase_cat_dom"/>
</dbReference>
<feature type="compositionally biased region" description="Polar residues" evidence="7">
    <location>
        <begin position="645"/>
        <end position="654"/>
    </location>
</feature>
<dbReference type="InterPro" id="IPR000719">
    <property type="entry name" value="Prot_kinase_dom"/>
</dbReference>
<keyword evidence="5 6" id="KW-0067">ATP-binding</keyword>
<dbReference type="InterPro" id="IPR000270">
    <property type="entry name" value="PB1_dom"/>
</dbReference>
<reference evidence="10" key="2">
    <citation type="submission" date="2025-08" db="UniProtKB">
        <authorList>
            <consortium name="RefSeq"/>
        </authorList>
    </citation>
    <scope>IDENTIFICATION</scope>
    <source>
        <tissue evidence="10">Leaf</tissue>
    </source>
</reference>
<keyword evidence="2" id="KW-0808">Transferase</keyword>
<evidence type="ECO:0000256" key="4">
    <source>
        <dbReference type="ARBA" id="ARBA00022777"/>
    </source>
</evidence>
<feature type="region of interest" description="Disordered" evidence="7">
    <location>
        <begin position="810"/>
        <end position="829"/>
    </location>
</feature>
<reference evidence="9" key="1">
    <citation type="journal article" date="2021" name="Nat. Commun.">
        <title>Genomic analyses provide insights into spinach domestication and the genetic basis of agronomic traits.</title>
        <authorList>
            <person name="Cai X."/>
            <person name="Sun X."/>
            <person name="Xu C."/>
            <person name="Sun H."/>
            <person name="Wang X."/>
            <person name="Ge C."/>
            <person name="Zhang Z."/>
            <person name="Wang Q."/>
            <person name="Fei Z."/>
            <person name="Jiao C."/>
            <person name="Wang Q."/>
        </authorList>
    </citation>
    <scope>NUCLEOTIDE SEQUENCE [LARGE SCALE GENOMIC DNA]</scope>
    <source>
        <strain evidence="9">cv. Varoflay</strain>
    </source>
</reference>
<feature type="domain" description="Protein kinase" evidence="8">
    <location>
        <begin position="856"/>
        <end position="1123"/>
    </location>
</feature>
<dbReference type="InterPro" id="IPR008271">
    <property type="entry name" value="Ser/Thr_kinase_AS"/>
</dbReference>
<dbReference type="PROSITE" id="PS50011">
    <property type="entry name" value="PROTEIN_KINASE_DOM"/>
    <property type="match status" value="1"/>
</dbReference>
<dbReference type="Gene3D" id="1.10.510.10">
    <property type="entry name" value="Transferase(Phosphotransferase) domain 1"/>
    <property type="match status" value="1"/>
</dbReference>
<dbReference type="Proteomes" id="UP000813463">
    <property type="component" value="Chromosome 2"/>
</dbReference>
<dbReference type="PRINTS" id="PR00109">
    <property type="entry name" value="TYRKINASE"/>
</dbReference>
<dbReference type="InterPro" id="IPR050167">
    <property type="entry name" value="Ser_Thr_protein_kinase"/>
</dbReference>
<feature type="compositionally biased region" description="Basic and acidic residues" evidence="7">
    <location>
        <begin position="693"/>
        <end position="704"/>
    </location>
</feature>
<dbReference type="Pfam" id="PF00564">
    <property type="entry name" value="PB1"/>
    <property type="match status" value="1"/>
</dbReference>
<proteinExistence type="predicted"/>
<evidence type="ECO:0000259" key="8">
    <source>
        <dbReference type="PROSITE" id="PS50011"/>
    </source>
</evidence>
<dbReference type="Gene3D" id="3.30.200.20">
    <property type="entry name" value="Phosphorylase Kinase, domain 1"/>
    <property type="match status" value="1"/>
</dbReference>
<keyword evidence="4" id="KW-0418">Kinase</keyword>
<evidence type="ECO:0000256" key="2">
    <source>
        <dbReference type="ARBA" id="ARBA00022679"/>
    </source>
</evidence>